<sequence length="64" mass="7385">MYELATERSKNGRIPPRISNFPDLQRVLREEFEAAWQNKQSVKDAAIKANERATALLKEAQIDK</sequence>
<name>A0A6J4HUE3_9CHLR</name>
<dbReference type="EMBL" id="CADCTC010000069">
    <property type="protein sequence ID" value="CAA9232194.1"/>
    <property type="molecule type" value="Genomic_DNA"/>
</dbReference>
<gene>
    <name evidence="1" type="ORF">AVDCRST_MAG77-1068</name>
</gene>
<reference evidence="1" key="1">
    <citation type="submission" date="2020-02" db="EMBL/GenBank/DDBJ databases">
        <authorList>
            <person name="Meier V. D."/>
        </authorList>
    </citation>
    <scope>NUCLEOTIDE SEQUENCE</scope>
    <source>
        <strain evidence="1">AVDCRST_MAG77</strain>
    </source>
</reference>
<evidence type="ECO:0000313" key="1">
    <source>
        <dbReference type="EMBL" id="CAA9232194.1"/>
    </source>
</evidence>
<dbReference type="AlphaFoldDB" id="A0A6J4HUE3"/>
<organism evidence="1">
    <name type="scientific">uncultured Chloroflexota bacterium</name>
    <dbReference type="NCBI Taxonomy" id="166587"/>
    <lineage>
        <taxon>Bacteria</taxon>
        <taxon>Bacillati</taxon>
        <taxon>Chloroflexota</taxon>
        <taxon>environmental samples</taxon>
    </lineage>
</organism>
<proteinExistence type="predicted"/>
<accession>A0A6J4HUE3</accession>
<dbReference type="Gene3D" id="3.40.190.10">
    <property type="entry name" value="Periplasmic binding protein-like II"/>
    <property type="match status" value="1"/>
</dbReference>
<protein>
    <submittedName>
        <fullName evidence="1">Uncharacterized protein</fullName>
    </submittedName>
</protein>